<keyword evidence="3" id="KW-1185">Reference proteome</keyword>
<feature type="chain" id="PRO_5007800857" evidence="1">
    <location>
        <begin position="19"/>
        <end position="302"/>
    </location>
</feature>
<evidence type="ECO:0000313" key="2">
    <source>
        <dbReference type="EMBL" id="KXG53166.1"/>
    </source>
</evidence>
<name>A0A135LW30_PENPA</name>
<dbReference type="Proteomes" id="UP000070168">
    <property type="component" value="Unassembled WGS sequence"/>
</dbReference>
<evidence type="ECO:0000256" key="1">
    <source>
        <dbReference type="SAM" id="SignalP"/>
    </source>
</evidence>
<dbReference type="GeneID" id="63703229"/>
<dbReference type="OrthoDB" id="4356078at2759"/>
<evidence type="ECO:0000313" key="3">
    <source>
        <dbReference type="Proteomes" id="UP000070168"/>
    </source>
</evidence>
<reference evidence="2 3" key="1">
    <citation type="journal article" date="2016" name="BMC Genomics">
        <title>Genome sequencing and secondary metabolism of the postharvest pathogen Penicillium griseofulvum.</title>
        <authorList>
            <person name="Banani H."/>
            <person name="Marcet-Houben M."/>
            <person name="Ballester A.R."/>
            <person name="Abbruscato P."/>
            <person name="Gonzalez-Candelas L."/>
            <person name="Gabaldon T."/>
            <person name="Spadaro D."/>
        </authorList>
    </citation>
    <scope>NUCLEOTIDE SEQUENCE [LARGE SCALE GENOMIC DNA]</scope>
    <source>
        <strain evidence="2 3">PG3</strain>
    </source>
</reference>
<dbReference type="STRING" id="5078.A0A135LW30"/>
<gene>
    <name evidence="2" type="ORF">PGRI_002160</name>
</gene>
<protein>
    <submittedName>
        <fullName evidence="2">Uncharacterized protein</fullName>
    </submittedName>
</protein>
<organism evidence="2 3">
    <name type="scientific">Penicillium patulum</name>
    <name type="common">Penicillium griseofulvum</name>
    <dbReference type="NCBI Taxonomy" id="5078"/>
    <lineage>
        <taxon>Eukaryota</taxon>
        <taxon>Fungi</taxon>
        <taxon>Dikarya</taxon>
        <taxon>Ascomycota</taxon>
        <taxon>Pezizomycotina</taxon>
        <taxon>Eurotiomycetes</taxon>
        <taxon>Eurotiomycetidae</taxon>
        <taxon>Eurotiales</taxon>
        <taxon>Aspergillaceae</taxon>
        <taxon>Penicillium</taxon>
    </lineage>
</organism>
<comment type="caution">
    <text evidence="2">The sequence shown here is derived from an EMBL/GenBank/DDBJ whole genome shotgun (WGS) entry which is preliminary data.</text>
</comment>
<dbReference type="AlphaFoldDB" id="A0A135LW30"/>
<feature type="signal peptide" evidence="1">
    <location>
        <begin position="1"/>
        <end position="18"/>
    </location>
</feature>
<keyword evidence="1" id="KW-0732">Signal</keyword>
<proteinExistence type="predicted"/>
<dbReference type="RefSeq" id="XP_040651701.1">
    <property type="nucleotide sequence ID" value="XM_040787929.1"/>
</dbReference>
<sequence>MKFFNVVLIAALAAFANAAAVPNPEAALTNPLEKRCKGPAIMPPSIKKISIFDFKVSEHEIDLGKSVPKLQGSSNWRAWEKQMLRMLGFNNKVYVQLINDEMWMPSPPTYEDASHASVKALLLKEAEGNKEMECRITEEVIEARCAEIVASNLELQKRYADGEEKWERANKRALQQFVSTLGPEAYALVSGHSNVHDAYTKLAEEYWDETHYGSYSRFYKLLNLQYKKGDPHTFVARFKKLLGDYTEVVGKMTPMQEFCHFQWATICNDLCYTKYFIDLDIDDEEPDLDQIYSDFIKIMREN</sequence>
<dbReference type="EMBL" id="LHQR01000014">
    <property type="protein sequence ID" value="KXG53166.1"/>
    <property type="molecule type" value="Genomic_DNA"/>
</dbReference>
<accession>A0A135LW30</accession>